<gene>
    <name evidence="1" type="ORF">FGO68_gene1501</name>
</gene>
<protein>
    <submittedName>
        <fullName evidence="1">Uncharacterized protein</fullName>
    </submittedName>
</protein>
<comment type="caution">
    <text evidence="1">The sequence shown here is derived from an EMBL/GenBank/DDBJ whole genome shotgun (WGS) entry which is preliminary data.</text>
</comment>
<name>A0A8J8NLA9_HALGN</name>
<sequence>MGEMRMRQPSLPLNIPIMTPKQAGQGLINQFTRQKFMQQRKTSGLCEILMKKQEIKRYLWLLILQKKMIGQIMTQ</sequence>
<dbReference type="EMBL" id="RRYP01012049">
    <property type="protein sequence ID" value="TNV77356.1"/>
    <property type="molecule type" value="Genomic_DNA"/>
</dbReference>
<dbReference type="Proteomes" id="UP000785679">
    <property type="component" value="Unassembled WGS sequence"/>
</dbReference>
<keyword evidence="2" id="KW-1185">Reference proteome</keyword>
<proteinExistence type="predicted"/>
<evidence type="ECO:0000313" key="2">
    <source>
        <dbReference type="Proteomes" id="UP000785679"/>
    </source>
</evidence>
<reference evidence="1" key="1">
    <citation type="submission" date="2019-06" db="EMBL/GenBank/DDBJ databases">
        <authorList>
            <person name="Zheng W."/>
        </authorList>
    </citation>
    <scope>NUCLEOTIDE SEQUENCE</scope>
    <source>
        <strain evidence="1">QDHG01</strain>
    </source>
</reference>
<organism evidence="1 2">
    <name type="scientific">Halteria grandinella</name>
    <dbReference type="NCBI Taxonomy" id="5974"/>
    <lineage>
        <taxon>Eukaryota</taxon>
        <taxon>Sar</taxon>
        <taxon>Alveolata</taxon>
        <taxon>Ciliophora</taxon>
        <taxon>Intramacronucleata</taxon>
        <taxon>Spirotrichea</taxon>
        <taxon>Stichotrichia</taxon>
        <taxon>Sporadotrichida</taxon>
        <taxon>Halteriidae</taxon>
        <taxon>Halteria</taxon>
    </lineage>
</organism>
<evidence type="ECO:0000313" key="1">
    <source>
        <dbReference type="EMBL" id="TNV77356.1"/>
    </source>
</evidence>
<accession>A0A8J8NLA9</accession>
<dbReference type="AlphaFoldDB" id="A0A8J8NLA9"/>